<keyword evidence="7" id="KW-1185">Reference proteome</keyword>
<dbReference type="Proteomes" id="UP001220964">
    <property type="component" value="Unassembled WGS sequence"/>
</dbReference>
<proteinExistence type="inferred from homology"/>
<evidence type="ECO:0000313" key="6">
    <source>
        <dbReference type="EMBL" id="MDF0600803.1"/>
    </source>
</evidence>
<evidence type="ECO:0000256" key="2">
    <source>
        <dbReference type="ARBA" id="ARBA00023015"/>
    </source>
</evidence>
<comment type="caution">
    <text evidence="6">The sequence shown here is derived from an EMBL/GenBank/DDBJ whole genome shotgun (WGS) entry which is preliminary data.</text>
</comment>
<protein>
    <submittedName>
        <fullName evidence="6">LysR family transcriptional regulator</fullName>
    </submittedName>
</protein>
<evidence type="ECO:0000256" key="4">
    <source>
        <dbReference type="ARBA" id="ARBA00023163"/>
    </source>
</evidence>
<dbReference type="InterPro" id="IPR036390">
    <property type="entry name" value="WH_DNA-bd_sf"/>
</dbReference>
<dbReference type="SUPFAM" id="SSF46785">
    <property type="entry name" value="Winged helix' DNA-binding domain"/>
    <property type="match status" value="1"/>
</dbReference>
<keyword evidence="2" id="KW-0805">Transcription regulation</keyword>
<keyword evidence="3" id="KW-0238">DNA-binding</keyword>
<dbReference type="InterPro" id="IPR000847">
    <property type="entry name" value="LysR_HTH_N"/>
</dbReference>
<keyword evidence="4" id="KW-0804">Transcription</keyword>
<dbReference type="Gene3D" id="3.40.190.10">
    <property type="entry name" value="Periplasmic binding protein-like II"/>
    <property type="match status" value="2"/>
</dbReference>
<dbReference type="InterPro" id="IPR050389">
    <property type="entry name" value="LysR-type_TF"/>
</dbReference>
<evidence type="ECO:0000259" key="5">
    <source>
        <dbReference type="PROSITE" id="PS50931"/>
    </source>
</evidence>
<dbReference type="RefSeq" id="WP_275566945.1">
    <property type="nucleotide sequence ID" value="NZ_JARGYC010000018.1"/>
</dbReference>
<reference evidence="6" key="1">
    <citation type="submission" date="2023-03" db="EMBL/GenBank/DDBJ databases">
        <title>Multiphase analysis and comparison of six strains from genera Psychromarinibacter, Lutimaribacter, and Maritimibacter, including a novel species: Psychromarinibacter sediminicola sp. nov.</title>
        <authorList>
            <person name="Wang Y.-H."/>
            <person name="Ye M.-Q."/>
            <person name="Du Z.-J."/>
        </authorList>
    </citation>
    <scope>NUCLEOTIDE SEQUENCE</scope>
    <source>
        <strain evidence="6">C21-152</strain>
    </source>
</reference>
<dbReference type="GO" id="GO:0003677">
    <property type="term" value="F:DNA binding"/>
    <property type="evidence" value="ECO:0007669"/>
    <property type="project" value="UniProtKB-KW"/>
</dbReference>
<sequence length="302" mass="32923">MQTDPHSIDFAALRTLRLVYETGSFTAAAQALEVNQSAVSYTIDKLRRCLGDPLFVRQGGGIAATDRCAAIVAEAVQMLERLEAITAPAEFDPAQARATVAIACNYYERQLILPPVIRALRRDAPGLTMSLIQSSAQGRTQLLRSEADLLIGPIRPEEDGFYCRNLLGDRYVCVMDPEHPLAGTELTLARYTAARHAVITYAGSWKSGYLVQLEAAGRKLAEVLTVPSPSGIEAMLAGTDMVATLPERLARNLPGRVHIAPCPVPAPFEIDLVWTARTHAAPMHVWLRDLIRRTTRATLGPS</sequence>
<dbReference type="AlphaFoldDB" id="A0AAE3T8K1"/>
<name>A0AAE3T8K1_9RHOB</name>
<dbReference type="PRINTS" id="PR00039">
    <property type="entry name" value="HTHLYSR"/>
</dbReference>
<organism evidence="6 7">
    <name type="scientific">Psychromarinibacter sediminicola</name>
    <dbReference type="NCBI Taxonomy" id="3033385"/>
    <lineage>
        <taxon>Bacteria</taxon>
        <taxon>Pseudomonadati</taxon>
        <taxon>Pseudomonadota</taxon>
        <taxon>Alphaproteobacteria</taxon>
        <taxon>Rhodobacterales</taxon>
        <taxon>Paracoccaceae</taxon>
        <taxon>Psychromarinibacter</taxon>
    </lineage>
</organism>
<dbReference type="Pfam" id="PF00126">
    <property type="entry name" value="HTH_1"/>
    <property type="match status" value="1"/>
</dbReference>
<dbReference type="Gene3D" id="1.10.10.10">
    <property type="entry name" value="Winged helix-like DNA-binding domain superfamily/Winged helix DNA-binding domain"/>
    <property type="match status" value="1"/>
</dbReference>
<gene>
    <name evidence="6" type="ORF">P1J78_08680</name>
</gene>
<dbReference type="InterPro" id="IPR037402">
    <property type="entry name" value="YidZ_PBP2"/>
</dbReference>
<dbReference type="GO" id="GO:0003700">
    <property type="term" value="F:DNA-binding transcription factor activity"/>
    <property type="evidence" value="ECO:0007669"/>
    <property type="project" value="InterPro"/>
</dbReference>
<evidence type="ECO:0000313" key="7">
    <source>
        <dbReference type="Proteomes" id="UP001220964"/>
    </source>
</evidence>
<dbReference type="PANTHER" id="PTHR30118">
    <property type="entry name" value="HTH-TYPE TRANSCRIPTIONAL REGULATOR LEUO-RELATED"/>
    <property type="match status" value="1"/>
</dbReference>
<dbReference type="PANTHER" id="PTHR30118:SF6">
    <property type="entry name" value="HTH-TYPE TRANSCRIPTIONAL REGULATOR LEUO"/>
    <property type="match status" value="1"/>
</dbReference>
<evidence type="ECO:0000256" key="1">
    <source>
        <dbReference type="ARBA" id="ARBA00009437"/>
    </source>
</evidence>
<dbReference type="EMBL" id="JARGYC010000018">
    <property type="protein sequence ID" value="MDF0600803.1"/>
    <property type="molecule type" value="Genomic_DNA"/>
</dbReference>
<dbReference type="PROSITE" id="PS50931">
    <property type="entry name" value="HTH_LYSR"/>
    <property type="match status" value="1"/>
</dbReference>
<dbReference type="InterPro" id="IPR036388">
    <property type="entry name" value="WH-like_DNA-bd_sf"/>
</dbReference>
<dbReference type="SUPFAM" id="SSF53850">
    <property type="entry name" value="Periplasmic binding protein-like II"/>
    <property type="match status" value="1"/>
</dbReference>
<accession>A0AAE3T8K1</accession>
<dbReference type="CDD" id="cd08417">
    <property type="entry name" value="PBP2_Nitroaromatics_like"/>
    <property type="match status" value="1"/>
</dbReference>
<evidence type="ECO:0000256" key="3">
    <source>
        <dbReference type="ARBA" id="ARBA00023125"/>
    </source>
</evidence>
<comment type="similarity">
    <text evidence="1">Belongs to the LysR transcriptional regulatory family.</text>
</comment>
<dbReference type="Pfam" id="PF03466">
    <property type="entry name" value="LysR_substrate"/>
    <property type="match status" value="1"/>
</dbReference>
<dbReference type="InterPro" id="IPR005119">
    <property type="entry name" value="LysR_subst-bd"/>
</dbReference>
<feature type="domain" description="HTH lysR-type" evidence="5">
    <location>
        <begin position="8"/>
        <end position="65"/>
    </location>
</feature>